<proteinExistence type="predicted"/>
<dbReference type="Proteomes" id="UP000544052">
    <property type="component" value="Unassembled WGS sequence"/>
</dbReference>
<dbReference type="AlphaFoldDB" id="A0A7W3TY24"/>
<evidence type="ECO:0000313" key="4">
    <source>
        <dbReference type="Proteomes" id="UP000544052"/>
    </source>
</evidence>
<reference evidence="3 4" key="1">
    <citation type="submission" date="2020-07" db="EMBL/GenBank/DDBJ databases">
        <title>Description of Limosilactobacillus balticus sp. nov., Limosilactobacillus agrestis sp. nov., Limosilactobacillus albertensis sp. nov., Limosilactobacillus rudii sp. nov., Limosilactobacillus fastidiosus sp. nov., five novel Limosilactobacillus species isolated from the vertebrate gastrointestinal tract, and proposal of 6 subspecies of Limosilactobacillus reuteri adapted to the gastrointestinal tract of specific vertebrate hosts.</title>
        <authorList>
            <person name="Li F."/>
            <person name="Cheng C."/>
            <person name="Zheng J."/>
            <person name="Quevedo R.M."/>
            <person name="Li J."/>
            <person name="Roos S."/>
            <person name="Gaenzle M.G."/>
            <person name="Walter J."/>
        </authorList>
    </citation>
    <scope>NUCLEOTIDE SEQUENCE [LARGE SCALE GENOMIC DNA]</scope>
    <source>
        <strain evidence="2 3">WF-MA3-C</strain>
        <strain evidence="1 4">WF-MO7-1</strain>
    </source>
</reference>
<keyword evidence="4" id="KW-1185">Reference proteome</keyword>
<accession>A0A7W3TY24</accession>
<dbReference type="RefSeq" id="WP_182580195.1">
    <property type="nucleotide sequence ID" value="NZ_JACIUY010000042.1"/>
</dbReference>
<sequence length="160" mass="18645">MSERSTIKLTQGNGEKVNQLYNFLSQNSFLFNQTIKSKAALVNQLLGDYLSILIQKWSDDPKLMYSDFKKQLINKKVSDRNKEVIRLEHGNRDLLNMIFYLLMDTNQSMIRRDMRSYEKLDSMYHVGNAQNDIYAALANLVKQDNQELFKKLSKNGKGLL</sequence>
<dbReference type="EMBL" id="JACIUY010000042">
    <property type="protein sequence ID" value="MBB1085391.1"/>
    <property type="molecule type" value="Genomic_DNA"/>
</dbReference>
<comment type="caution">
    <text evidence="2">The sequence shown here is derived from an EMBL/GenBank/DDBJ whole genome shotgun (WGS) entry which is preliminary data.</text>
</comment>
<evidence type="ECO:0000313" key="3">
    <source>
        <dbReference type="Proteomes" id="UP000518255"/>
    </source>
</evidence>
<organism evidence="2 3">
    <name type="scientific">Limosilactobacillus fastidiosus</name>
    <dbReference type="NCBI Taxonomy" id="2759855"/>
    <lineage>
        <taxon>Bacteria</taxon>
        <taxon>Bacillati</taxon>
        <taxon>Bacillota</taxon>
        <taxon>Bacilli</taxon>
        <taxon>Lactobacillales</taxon>
        <taxon>Lactobacillaceae</taxon>
        <taxon>Limosilactobacillus</taxon>
    </lineage>
</organism>
<gene>
    <name evidence="2" type="ORF">H5R63_00990</name>
    <name evidence="1" type="ORF">H5R64_05370</name>
</gene>
<dbReference type="Proteomes" id="UP000518255">
    <property type="component" value="Unassembled WGS sequence"/>
</dbReference>
<dbReference type="EMBL" id="JACIUZ010000036">
    <property type="protein sequence ID" value="MBB1063193.1"/>
    <property type="molecule type" value="Genomic_DNA"/>
</dbReference>
<name>A0A7W3TY24_9LACO</name>
<evidence type="ECO:0000313" key="1">
    <source>
        <dbReference type="EMBL" id="MBB1063193.1"/>
    </source>
</evidence>
<evidence type="ECO:0000313" key="2">
    <source>
        <dbReference type="EMBL" id="MBB1085391.1"/>
    </source>
</evidence>
<protein>
    <submittedName>
        <fullName evidence="2">Uncharacterized protein</fullName>
    </submittedName>
</protein>